<evidence type="ECO:0000256" key="8">
    <source>
        <dbReference type="PROSITE-ProRule" id="PRU00125"/>
    </source>
</evidence>
<dbReference type="EMBL" id="KZ345340">
    <property type="protein sequence ID" value="PIO74060.1"/>
    <property type="molecule type" value="Genomic_DNA"/>
</dbReference>
<dbReference type="PROSITE" id="PS50023">
    <property type="entry name" value="LIM_DOMAIN_2"/>
    <property type="match status" value="1"/>
</dbReference>
<sequence>MVGDRVNNPASWLHRREYESYVLCVCSRCDVPIRERFVNRVLERRFGTKCTQCGDGITPNSAVRKASGHIYHVACFQCVVCKRELKTGEEFYLIPNDGRLVCKNDYELARDKPTDSEMDVSSKRPRTTISAKSLDTLKQ</sequence>
<dbReference type="PANTHER" id="PTHR24208:SF128">
    <property type="entry name" value="LIM3, ISOFORM G"/>
    <property type="match status" value="1"/>
</dbReference>
<accession>A0A2G9UX30</accession>
<evidence type="ECO:0000259" key="10">
    <source>
        <dbReference type="PROSITE" id="PS50023"/>
    </source>
</evidence>
<proteinExistence type="predicted"/>
<dbReference type="GO" id="GO:0005634">
    <property type="term" value="C:nucleus"/>
    <property type="evidence" value="ECO:0007669"/>
    <property type="project" value="UniProtKB-SubCell"/>
</dbReference>
<feature type="domain" description="LIM zinc-binding" evidence="10">
    <location>
        <begin position="48"/>
        <end position="112"/>
    </location>
</feature>
<evidence type="ECO:0000256" key="1">
    <source>
        <dbReference type="ARBA" id="ARBA00004123"/>
    </source>
</evidence>
<dbReference type="GO" id="GO:0000977">
    <property type="term" value="F:RNA polymerase II transcription regulatory region sequence-specific DNA binding"/>
    <property type="evidence" value="ECO:0007669"/>
    <property type="project" value="TreeGrafter"/>
</dbReference>
<evidence type="ECO:0000313" key="11">
    <source>
        <dbReference type="EMBL" id="PIO74060.1"/>
    </source>
</evidence>
<keyword evidence="7" id="KW-0539">Nucleus</keyword>
<dbReference type="FunFam" id="2.10.110.10:FF:000032">
    <property type="entry name" value="LIM/homeobox protein Lhx3"/>
    <property type="match status" value="1"/>
</dbReference>
<dbReference type="PROSITE" id="PS00478">
    <property type="entry name" value="LIM_DOMAIN_1"/>
    <property type="match status" value="1"/>
</dbReference>
<dbReference type="GO" id="GO:0000981">
    <property type="term" value="F:DNA-binding transcription factor activity, RNA polymerase II-specific"/>
    <property type="evidence" value="ECO:0007669"/>
    <property type="project" value="TreeGrafter"/>
</dbReference>
<reference evidence="11 12" key="1">
    <citation type="submission" date="2015-09" db="EMBL/GenBank/DDBJ databases">
        <title>Draft genome of the parasitic nematode Teladorsagia circumcincta isolate WARC Sus (inbred).</title>
        <authorList>
            <person name="Mitreva M."/>
        </authorList>
    </citation>
    <scope>NUCLEOTIDE SEQUENCE [LARGE SCALE GENOMIC DNA]</scope>
    <source>
        <strain evidence="11 12">S</strain>
    </source>
</reference>
<feature type="region of interest" description="Disordered" evidence="9">
    <location>
        <begin position="112"/>
        <end position="139"/>
    </location>
</feature>
<dbReference type="InterPro" id="IPR001781">
    <property type="entry name" value="Znf_LIM"/>
</dbReference>
<evidence type="ECO:0000256" key="3">
    <source>
        <dbReference type="ARBA" id="ARBA00022833"/>
    </source>
</evidence>
<keyword evidence="2 8" id="KW-0479">Metal-binding</keyword>
<dbReference type="PANTHER" id="PTHR24208">
    <property type="entry name" value="LIM/HOMEOBOX PROTEIN LHX"/>
    <property type="match status" value="1"/>
</dbReference>
<evidence type="ECO:0000256" key="7">
    <source>
        <dbReference type="ARBA" id="ARBA00023242"/>
    </source>
</evidence>
<evidence type="ECO:0000256" key="4">
    <source>
        <dbReference type="ARBA" id="ARBA00023038"/>
    </source>
</evidence>
<evidence type="ECO:0000256" key="2">
    <source>
        <dbReference type="ARBA" id="ARBA00022723"/>
    </source>
</evidence>
<feature type="non-terminal residue" evidence="11">
    <location>
        <position position="139"/>
    </location>
</feature>
<dbReference type="Pfam" id="PF00412">
    <property type="entry name" value="LIM"/>
    <property type="match status" value="1"/>
</dbReference>
<dbReference type="Proteomes" id="UP000230423">
    <property type="component" value="Unassembled WGS sequence"/>
</dbReference>
<keyword evidence="3 8" id="KW-0862">Zinc</keyword>
<keyword evidence="4 8" id="KW-0440">LIM domain</keyword>
<dbReference type="SUPFAM" id="SSF57716">
    <property type="entry name" value="Glucocorticoid receptor-like (DNA-binding domain)"/>
    <property type="match status" value="1"/>
</dbReference>
<organism evidence="11 12">
    <name type="scientific">Teladorsagia circumcincta</name>
    <name type="common">Brown stomach worm</name>
    <name type="synonym">Ostertagia circumcincta</name>
    <dbReference type="NCBI Taxonomy" id="45464"/>
    <lineage>
        <taxon>Eukaryota</taxon>
        <taxon>Metazoa</taxon>
        <taxon>Ecdysozoa</taxon>
        <taxon>Nematoda</taxon>
        <taxon>Chromadorea</taxon>
        <taxon>Rhabditida</taxon>
        <taxon>Rhabditina</taxon>
        <taxon>Rhabditomorpha</taxon>
        <taxon>Strongyloidea</taxon>
        <taxon>Trichostrongylidae</taxon>
        <taxon>Teladorsagia</taxon>
    </lineage>
</organism>
<keyword evidence="5" id="KW-0238">DNA-binding</keyword>
<evidence type="ECO:0000256" key="6">
    <source>
        <dbReference type="ARBA" id="ARBA00023155"/>
    </source>
</evidence>
<comment type="subcellular location">
    <subcellularLocation>
        <location evidence="1">Nucleus</location>
    </subcellularLocation>
</comment>
<dbReference type="SMART" id="SM00132">
    <property type="entry name" value="LIM"/>
    <property type="match status" value="1"/>
</dbReference>
<dbReference type="InterPro" id="IPR050453">
    <property type="entry name" value="LIM_Homeobox_TF"/>
</dbReference>
<dbReference type="GO" id="GO:0030182">
    <property type="term" value="P:neuron differentiation"/>
    <property type="evidence" value="ECO:0007669"/>
    <property type="project" value="TreeGrafter"/>
</dbReference>
<dbReference type="AlphaFoldDB" id="A0A2G9UX30"/>
<dbReference type="Gene3D" id="2.10.110.10">
    <property type="entry name" value="Cysteine Rich Protein"/>
    <property type="match status" value="1"/>
</dbReference>
<dbReference type="OrthoDB" id="10068367at2759"/>
<keyword evidence="6" id="KW-0371">Homeobox</keyword>
<gene>
    <name evidence="11" type="ORF">TELCIR_03945</name>
</gene>
<keyword evidence="12" id="KW-1185">Reference proteome</keyword>
<name>A0A2G9UX30_TELCI</name>
<evidence type="ECO:0000313" key="12">
    <source>
        <dbReference type="Proteomes" id="UP000230423"/>
    </source>
</evidence>
<protein>
    <submittedName>
        <fullName evidence="11">LIM domain protein</fullName>
    </submittedName>
</protein>
<dbReference type="GO" id="GO:0046872">
    <property type="term" value="F:metal ion binding"/>
    <property type="evidence" value="ECO:0007669"/>
    <property type="project" value="UniProtKB-KW"/>
</dbReference>
<evidence type="ECO:0000256" key="5">
    <source>
        <dbReference type="ARBA" id="ARBA00023125"/>
    </source>
</evidence>
<evidence type="ECO:0000256" key="9">
    <source>
        <dbReference type="SAM" id="MobiDB-lite"/>
    </source>
</evidence>